<dbReference type="Pfam" id="PF00440">
    <property type="entry name" value="TetR_N"/>
    <property type="match status" value="1"/>
</dbReference>
<feature type="domain" description="HTH tetR-type" evidence="3">
    <location>
        <begin position="25"/>
        <end position="85"/>
    </location>
</feature>
<evidence type="ECO:0000313" key="5">
    <source>
        <dbReference type="Proteomes" id="UP001500967"/>
    </source>
</evidence>
<name>A0ABN0UHW6_9ACTN</name>
<dbReference type="InterPro" id="IPR009057">
    <property type="entry name" value="Homeodomain-like_sf"/>
</dbReference>
<dbReference type="InterPro" id="IPR001647">
    <property type="entry name" value="HTH_TetR"/>
</dbReference>
<dbReference type="InterPro" id="IPR050109">
    <property type="entry name" value="HTH-type_TetR-like_transc_reg"/>
</dbReference>
<dbReference type="PRINTS" id="PR00455">
    <property type="entry name" value="HTHTETR"/>
</dbReference>
<reference evidence="4 5" key="1">
    <citation type="journal article" date="2019" name="Int. J. Syst. Evol. Microbiol.">
        <title>The Global Catalogue of Microorganisms (GCM) 10K type strain sequencing project: providing services to taxonomists for standard genome sequencing and annotation.</title>
        <authorList>
            <consortium name="The Broad Institute Genomics Platform"/>
            <consortium name="The Broad Institute Genome Sequencing Center for Infectious Disease"/>
            <person name="Wu L."/>
            <person name="Ma J."/>
        </authorList>
    </citation>
    <scope>NUCLEOTIDE SEQUENCE [LARGE SCALE GENOMIC DNA]</scope>
    <source>
        <strain evidence="4 5">JCM 10425</strain>
    </source>
</reference>
<dbReference type="SUPFAM" id="SSF46689">
    <property type="entry name" value="Homeodomain-like"/>
    <property type="match status" value="1"/>
</dbReference>
<sequence length="221" mass="23911">MVDDAIVNASAVVRYARPKLTATQIARRQRILAAALGALDADEYEHIQMRAVAQAADVALGTVYRYFPSKEYLYASAVLEWAVSAPELAPARAVAADLRPEERLRLRLHTIIRAFELRPWHYKVHVALRTAADAQAAALIAATERDTRMILADDLDALGPAAAEDTALMLWAVVDAALREAIIRGGDVGEAYRVVDRFLDLLVTPLRWASAPVTGGSGGAG</sequence>
<keyword evidence="1 2" id="KW-0238">DNA-binding</keyword>
<dbReference type="PANTHER" id="PTHR30055">
    <property type="entry name" value="HTH-TYPE TRANSCRIPTIONAL REGULATOR RUTR"/>
    <property type="match status" value="1"/>
</dbReference>
<evidence type="ECO:0000256" key="2">
    <source>
        <dbReference type="PROSITE-ProRule" id="PRU00335"/>
    </source>
</evidence>
<accession>A0ABN0UHW6</accession>
<evidence type="ECO:0000259" key="3">
    <source>
        <dbReference type="PROSITE" id="PS50977"/>
    </source>
</evidence>
<dbReference type="PROSITE" id="PS50977">
    <property type="entry name" value="HTH_TETR_2"/>
    <property type="match status" value="1"/>
</dbReference>
<proteinExistence type="predicted"/>
<comment type="caution">
    <text evidence="4">The sequence shown here is derived from an EMBL/GenBank/DDBJ whole genome shotgun (WGS) entry which is preliminary data.</text>
</comment>
<keyword evidence="5" id="KW-1185">Reference proteome</keyword>
<dbReference type="RefSeq" id="WP_344650410.1">
    <property type="nucleotide sequence ID" value="NZ_BAAAGX010000016.1"/>
</dbReference>
<dbReference type="Proteomes" id="UP001500967">
    <property type="component" value="Unassembled WGS sequence"/>
</dbReference>
<feature type="DNA-binding region" description="H-T-H motif" evidence="2">
    <location>
        <begin position="48"/>
        <end position="67"/>
    </location>
</feature>
<organism evidence="4 5">
    <name type="scientific">Cryptosporangium japonicum</name>
    <dbReference type="NCBI Taxonomy" id="80872"/>
    <lineage>
        <taxon>Bacteria</taxon>
        <taxon>Bacillati</taxon>
        <taxon>Actinomycetota</taxon>
        <taxon>Actinomycetes</taxon>
        <taxon>Cryptosporangiales</taxon>
        <taxon>Cryptosporangiaceae</taxon>
        <taxon>Cryptosporangium</taxon>
    </lineage>
</organism>
<protein>
    <recommendedName>
        <fullName evidence="3">HTH tetR-type domain-containing protein</fullName>
    </recommendedName>
</protein>
<gene>
    <name evidence="4" type="ORF">GCM10009539_40350</name>
</gene>
<dbReference type="EMBL" id="BAAAGX010000016">
    <property type="protein sequence ID" value="GAA0251154.1"/>
    <property type="molecule type" value="Genomic_DNA"/>
</dbReference>
<dbReference type="Gene3D" id="1.10.357.10">
    <property type="entry name" value="Tetracycline Repressor, domain 2"/>
    <property type="match status" value="1"/>
</dbReference>
<dbReference type="PANTHER" id="PTHR30055:SF242">
    <property type="entry name" value="HTH-TYPE TRANSCRIPTIONAL REPRESSOR KSTR"/>
    <property type="match status" value="1"/>
</dbReference>
<evidence type="ECO:0000256" key="1">
    <source>
        <dbReference type="ARBA" id="ARBA00023125"/>
    </source>
</evidence>
<evidence type="ECO:0000313" key="4">
    <source>
        <dbReference type="EMBL" id="GAA0251154.1"/>
    </source>
</evidence>